<protein>
    <submittedName>
        <fullName evidence="4">Putative cold-shock DNA-binding protein</fullName>
    </submittedName>
</protein>
<dbReference type="Pfam" id="PF00313">
    <property type="entry name" value="CSD"/>
    <property type="match status" value="1"/>
</dbReference>
<dbReference type="Gene3D" id="2.40.50.140">
    <property type="entry name" value="Nucleic acid-binding proteins"/>
    <property type="match status" value="1"/>
</dbReference>
<comment type="caution">
    <text evidence="4">The sequence shown here is derived from an EMBL/GenBank/DDBJ whole genome shotgun (WGS) entry which is preliminary data.</text>
</comment>
<feature type="domain" description="CSD" evidence="3">
    <location>
        <begin position="1"/>
        <end position="67"/>
    </location>
</feature>
<comment type="subcellular location">
    <subcellularLocation>
        <location evidence="1">Cytoplasm</location>
    </subcellularLocation>
</comment>
<dbReference type="InterPro" id="IPR002059">
    <property type="entry name" value="CSP_DNA-bd"/>
</dbReference>
<dbReference type="Proteomes" id="UP000315914">
    <property type="component" value="Unassembled WGS sequence"/>
</dbReference>
<dbReference type="EMBL" id="VITW01000002">
    <property type="protein sequence ID" value="TWB80799.1"/>
    <property type="molecule type" value="Genomic_DNA"/>
</dbReference>
<evidence type="ECO:0000313" key="4">
    <source>
        <dbReference type="EMBL" id="TWB80799.1"/>
    </source>
</evidence>
<dbReference type="PANTHER" id="PTHR11544">
    <property type="entry name" value="COLD SHOCK DOMAIN CONTAINING PROTEINS"/>
    <property type="match status" value="1"/>
</dbReference>
<dbReference type="InterPro" id="IPR012340">
    <property type="entry name" value="NA-bd_OB-fold"/>
</dbReference>
<keyword evidence="5" id="KW-1185">Reference proteome</keyword>
<accession>A0A560IZZ9</accession>
<evidence type="ECO:0000313" key="5">
    <source>
        <dbReference type="Proteomes" id="UP000315914"/>
    </source>
</evidence>
<reference evidence="4 5" key="1">
    <citation type="submission" date="2019-06" db="EMBL/GenBank/DDBJ databases">
        <title>Genomic Encyclopedia of Type Strains, Phase IV (KMG-V): Genome sequencing to study the core and pangenomes of soil and plant-associated prokaryotes.</title>
        <authorList>
            <person name="Whitman W."/>
        </authorList>
    </citation>
    <scope>NUCLEOTIDE SEQUENCE [LARGE SCALE GENOMIC DNA]</scope>
    <source>
        <strain evidence="4 5">BR 10556</strain>
    </source>
</reference>
<keyword evidence="4" id="KW-0238">DNA-binding</keyword>
<dbReference type="AlphaFoldDB" id="A0A560IZZ9"/>
<dbReference type="InterPro" id="IPR050181">
    <property type="entry name" value="Cold_shock_domain"/>
</dbReference>
<dbReference type="InterPro" id="IPR011129">
    <property type="entry name" value="CSD"/>
</dbReference>
<dbReference type="InterPro" id="IPR012156">
    <property type="entry name" value="Cold_shock_CspA"/>
</dbReference>
<dbReference type="GO" id="GO:0005829">
    <property type="term" value="C:cytosol"/>
    <property type="evidence" value="ECO:0007669"/>
    <property type="project" value="UniProtKB-ARBA"/>
</dbReference>
<keyword evidence="2" id="KW-0963">Cytoplasm</keyword>
<dbReference type="SMART" id="SM00357">
    <property type="entry name" value="CSP"/>
    <property type="match status" value="1"/>
</dbReference>
<evidence type="ECO:0000256" key="2">
    <source>
        <dbReference type="ARBA" id="ARBA00022490"/>
    </source>
</evidence>
<dbReference type="PROSITE" id="PS51857">
    <property type="entry name" value="CSD_2"/>
    <property type="match status" value="1"/>
</dbReference>
<dbReference type="GO" id="GO:0003677">
    <property type="term" value="F:DNA binding"/>
    <property type="evidence" value="ECO:0007669"/>
    <property type="project" value="UniProtKB-KW"/>
</dbReference>
<dbReference type="SUPFAM" id="SSF50249">
    <property type="entry name" value="Nucleic acid-binding proteins"/>
    <property type="match status" value="1"/>
</dbReference>
<evidence type="ECO:0000259" key="3">
    <source>
        <dbReference type="PROSITE" id="PS51857"/>
    </source>
</evidence>
<proteinExistence type="predicted"/>
<gene>
    <name evidence="4" type="ORF">FBZ95_10216</name>
</gene>
<dbReference type="FunFam" id="2.40.50.140:FF:000006">
    <property type="entry name" value="Cold shock protein CspC"/>
    <property type="match status" value="1"/>
</dbReference>
<name>A0A560IZZ9_9BRAD</name>
<evidence type="ECO:0000256" key="1">
    <source>
        <dbReference type="ARBA" id="ARBA00004496"/>
    </source>
</evidence>
<dbReference type="RefSeq" id="WP_167523450.1">
    <property type="nucleotide sequence ID" value="NZ_LWIG01000019.1"/>
</dbReference>
<dbReference type="CDD" id="cd04458">
    <property type="entry name" value="CSP_CDS"/>
    <property type="match status" value="1"/>
</dbReference>
<dbReference type="STRING" id="1399419.A5906_01080"/>
<organism evidence="4 5">
    <name type="scientific">Bradyrhizobium sacchari</name>
    <dbReference type="NCBI Taxonomy" id="1399419"/>
    <lineage>
        <taxon>Bacteria</taxon>
        <taxon>Pseudomonadati</taxon>
        <taxon>Pseudomonadota</taxon>
        <taxon>Alphaproteobacteria</taxon>
        <taxon>Hyphomicrobiales</taxon>
        <taxon>Nitrobacteraceae</taxon>
        <taxon>Bradyrhizobium</taxon>
    </lineage>
</organism>
<dbReference type="PRINTS" id="PR00050">
    <property type="entry name" value="COLDSHOCK"/>
</dbReference>
<sequence>MALGTVKWFNPTKGYGFIAPDDGGKVVFVHISAVEKAGHTSLVEGAKVSYEVMTNRSGKQAAENLRLG</sequence>
<dbReference type="PIRSF" id="PIRSF002599">
    <property type="entry name" value="Cold_shock_A"/>
    <property type="match status" value="1"/>
</dbReference>